<dbReference type="PROSITE" id="PS51029">
    <property type="entry name" value="MADF"/>
    <property type="match status" value="1"/>
</dbReference>
<evidence type="ECO:0000259" key="1">
    <source>
        <dbReference type="PROSITE" id="PS51029"/>
    </source>
</evidence>
<organism evidence="2 3">
    <name type="scientific">Aquarana catesbeiana</name>
    <name type="common">American bullfrog</name>
    <name type="synonym">Rana catesbeiana</name>
    <dbReference type="NCBI Taxonomy" id="8400"/>
    <lineage>
        <taxon>Eukaryota</taxon>
        <taxon>Metazoa</taxon>
        <taxon>Chordata</taxon>
        <taxon>Craniata</taxon>
        <taxon>Vertebrata</taxon>
        <taxon>Euteleostomi</taxon>
        <taxon>Amphibia</taxon>
        <taxon>Batrachia</taxon>
        <taxon>Anura</taxon>
        <taxon>Neobatrachia</taxon>
        <taxon>Ranoidea</taxon>
        <taxon>Ranidae</taxon>
        <taxon>Aquarana</taxon>
    </lineage>
</organism>
<dbReference type="AlphaFoldDB" id="A0A2G9RWJ0"/>
<feature type="domain" description="MADF" evidence="1">
    <location>
        <begin position="33"/>
        <end position="116"/>
    </location>
</feature>
<proteinExistence type="predicted"/>
<dbReference type="OrthoDB" id="8190343at2759"/>
<protein>
    <recommendedName>
        <fullName evidence="1">MADF domain-containing protein</fullName>
    </recommendedName>
</protein>
<evidence type="ECO:0000313" key="3">
    <source>
        <dbReference type="Proteomes" id="UP000228934"/>
    </source>
</evidence>
<dbReference type="EMBL" id="KV931202">
    <property type="protein sequence ID" value="PIO32135.1"/>
    <property type="molecule type" value="Genomic_DNA"/>
</dbReference>
<name>A0A2G9RWJ0_AQUCT</name>
<dbReference type="Proteomes" id="UP000228934">
    <property type="component" value="Unassembled WGS sequence"/>
</dbReference>
<dbReference type="InterPro" id="IPR006578">
    <property type="entry name" value="MADF-dom"/>
</dbReference>
<gene>
    <name evidence="2" type="ORF">AB205_0158200</name>
</gene>
<sequence>MRYVSGGQRIISADRANKAKMVDKFTDPDFLPKFLNMYRELPCFWQVTCREYSNKQKRKAALEKLLELVKPVYPMADINYLKAKIGSLRSTYNRKRKEVQDSMRSGAAAYDCNGNL</sequence>
<accession>A0A2G9RWJ0</accession>
<dbReference type="PANTHER" id="PTHR21505:SF8">
    <property type="entry name" value="DPT-YFP REPRESSOR BY OVEREXPRESSION, ISOFORM D-RELATED"/>
    <property type="match status" value="1"/>
</dbReference>
<dbReference type="SMART" id="SM00595">
    <property type="entry name" value="MADF"/>
    <property type="match status" value="1"/>
</dbReference>
<dbReference type="PANTHER" id="PTHR21505">
    <property type="entry name" value="MADF DOMAIN-CONTAINING PROTEIN-RELATED"/>
    <property type="match status" value="1"/>
</dbReference>
<dbReference type="Pfam" id="PF10545">
    <property type="entry name" value="MADF_DNA_bdg"/>
    <property type="match status" value="1"/>
</dbReference>
<keyword evidence="3" id="KW-1185">Reference proteome</keyword>
<evidence type="ECO:0000313" key="2">
    <source>
        <dbReference type="EMBL" id="PIO32135.1"/>
    </source>
</evidence>
<reference evidence="3" key="1">
    <citation type="journal article" date="2017" name="Nat. Commun.">
        <title>The North American bullfrog draft genome provides insight into hormonal regulation of long noncoding RNA.</title>
        <authorList>
            <person name="Hammond S.A."/>
            <person name="Warren R.L."/>
            <person name="Vandervalk B.P."/>
            <person name="Kucuk E."/>
            <person name="Khan H."/>
            <person name="Gibb E.A."/>
            <person name="Pandoh P."/>
            <person name="Kirk H."/>
            <person name="Zhao Y."/>
            <person name="Jones M."/>
            <person name="Mungall A.J."/>
            <person name="Coope R."/>
            <person name="Pleasance S."/>
            <person name="Moore R.A."/>
            <person name="Holt R.A."/>
            <person name="Round J.M."/>
            <person name="Ohora S."/>
            <person name="Walle B.V."/>
            <person name="Veldhoen N."/>
            <person name="Helbing C.C."/>
            <person name="Birol I."/>
        </authorList>
    </citation>
    <scope>NUCLEOTIDE SEQUENCE [LARGE SCALE GENOMIC DNA]</scope>
</reference>